<keyword evidence="3 6" id="KW-0863">Zinc-finger</keyword>
<dbReference type="Gene3D" id="6.20.210.20">
    <property type="entry name" value="THAP domain"/>
    <property type="match status" value="1"/>
</dbReference>
<dbReference type="Pfam" id="PF13359">
    <property type="entry name" value="DDE_Tnp_4"/>
    <property type="match status" value="1"/>
</dbReference>
<dbReference type="AlphaFoldDB" id="A0A4W4HMC1"/>
<reference evidence="8" key="5">
    <citation type="submission" date="2025-09" db="UniProtKB">
        <authorList>
            <consortium name="Ensembl"/>
        </authorList>
    </citation>
    <scope>IDENTIFICATION</scope>
</reference>
<dbReference type="Proteomes" id="UP000314983">
    <property type="component" value="Chromosome 25"/>
</dbReference>
<evidence type="ECO:0000256" key="1">
    <source>
        <dbReference type="ARBA" id="ARBA00001968"/>
    </source>
</evidence>
<dbReference type="InterPro" id="IPR006612">
    <property type="entry name" value="THAP_Znf"/>
</dbReference>
<dbReference type="InterPro" id="IPR027805">
    <property type="entry name" value="Transposase_HTH_dom"/>
</dbReference>
<reference evidence="9" key="2">
    <citation type="journal article" date="2017" name="Sci. Adv.">
        <title>A tail of two voltages: Proteomic comparison of the three electric organs of the electric eel.</title>
        <authorList>
            <person name="Traeger L.L."/>
            <person name="Sabat G."/>
            <person name="Barrett-Wilt G.A."/>
            <person name="Wells G.B."/>
            <person name="Sussman M.R."/>
        </authorList>
    </citation>
    <scope>NUCLEOTIDE SEQUENCE [LARGE SCALE GENOMIC DNA]</scope>
</reference>
<protein>
    <recommendedName>
        <fullName evidence="7">THAP-type domain-containing protein</fullName>
    </recommendedName>
</protein>
<evidence type="ECO:0000256" key="5">
    <source>
        <dbReference type="ARBA" id="ARBA00023125"/>
    </source>
</evidence>
<dbReference type="SUPFAM" id="SSF57716">
    <property type="entry name" value="Glucocorticoid receptor-like (DNA-binding domain)"/>
    <property type="match status" value="1"/>
</dbReference>
<evidence type="ECO:0000259" key="7">
    <source>
        <dbReference type="PROSITE" id="PS50950"/>
    </source>
</evidence>
<dbReference type="GO" id="GO:0003677">
    <property type="term" value="F:DNA binding"/>
    <property type="evidence" value="ECO:0007669"/>
    <property type="project" value="UniProtKB-UniRule"/>
</dbReference>
<keyword evidence="5 6" id="KW-0238">DNA-binding</keyword>
<feature type="domain" description="THAP-type" evidence="7">
    <location>
        <begin position="1"/>
        <end position="77"/>
    </location>
</feature>
<accession>A0A4W4HMC1</accession>
<evidence type="ECO:0000313" key="9">
    <source>
        <dbReference type="Proteomes" id="UP000314983"/>
    </source>
</evidence>
<dbReference type="Ensembl" id="ENSEEET00000050142.2">
    <property type="protein sequence ID" value="ENSEEEP00000049603.2"/>
    <property type="gene ID" value="ENSEEEG00000023321.2"/>
</dbReference>
<dbReference type="InterPro" id="IPR038441">
    <property type="entry name" value="THAP_Znf_sf"/>
</dbReference>
<organism evidence="8 9">
    <name type="scientific">Electrophorus electricus</name>
    <name type="common">Electric eel</name>
    <name type="synonym">Gymnotus electricus</name>
    <dbReference type="NCBI Taxonomy" id="8005"/>
    <lineage>
        <taxon>Eukaryota</taxon>
        <taxon>Metazoa</taxon>
        <taxon>Chordata</taxon>
        <taxon>Craniata</taxon>
        <taxon>Vertebrata</taxon>
        <taxon>Euteleostomi</taxon>
        <taxon>Actinopterygii</taxon>
        <taxon>Neopterygii</taxon>
        <taxon>Teleostei</taxon>
        <taxon>Ostariophysi</taxon>
        <taxon>Gymnotiformes</taxon>
        <taxon>Gymnotoidei</taxon>
        <taxon>Gymnotidae</taxon>
        <taxon>Electrophorus</taxon>
    </lineage>
</organism>
<comment type="cofactor">
    <cofactor evidence="1">
        <name>a divalent metal cation</name>
        <dbReference type="ChEBI" id="CHEBI:60240"/>
    </cofactor>
</comment>
<evidence type="ECO:0000256" key="3">
    <source>
        <dbReference type="ARBA" id="ARBA00022771"/>
    </source>
</evidence>
<evidence type="ECO:0000256" key="6">
    <source>
        <dbReference type="PROSITE-ProRule" id="PRU00309"/>
    </source>
</evidence>
<dbReference type="Pfam" id="PF13613">
    <property type="entry name" value="HTH_Tnp_4"/>
    <property type="match status" value="1"/>
</dbReference>
<reference evidence="8" key="3">
    <citation type="submission" date="2020-05" db="EMBL/GenBank/DDBJ databases">
        <title>Electrophorus electricus (electric eel) genome, fEleEle1, primary haplotype.</title>
        <authorList>
            <person name="Myers G."/>
            <person name="Meyer A."/>
            <person name="Fedrigo O."/>
            <person name="Formenti G."/>
            <person name="Rhie A."/>
            <person name="Tracey A."/>
            <person name="Sims Y."/>
            <person name="Jarvis E.D."/>
        </authorList>
    </citation>
    <scope>NUCLEOTIDE SEQUENCE [LARGE SCALE GENOMIC DNA]</scope>
</reference>
<dbReference type="PROSITE" id="PS50950">
    <property type="entry name" value="ZF_THAP"/>
    <property type="match status" value="1"/>
</dbReference>
<dbReference type="InterPro" id="IPR027806">
    <property type="entry name" value="HARBI1_dom"/>
</dbReference>
<dbReference type="GO" id="GO:0008270">
    <property type="term" value="F:zinc ion binding"/>
    <property type="evidence" value="ECO:0007669"/>
    <property type="project" value="UniProtKB-KW"/>
</dbReference>
<dbReference type="Pfam" id="PF05485">
    <property type="entry name" value="THAP"/>
    <property type="match status" value="1"/>
</dbReference>
<dbReference type="SMART" id="SM00980">
    <property type="entry name" value="THAP"/>
    <property type="match status" value="1"/>
</dbReference>
<name>A0A4W4HMC1_ELEEL</name>
<gene>
    <name evidence="8" type="primary">LOC113588665</name>
</gene>
<sequence length="400" mass="45257">MVHTCVVAGCRNRRTPGTTLSFYRFPRDPERKQRWIAAVNREGWVPNEGSRLCSTHFISGNVRAVRREADTCKQTAYRLFNFITLSIELARDICCFLIIGKQVKNPRNDPEKVQFYTGLPNYFVLETVMWLLVPHMKSEKNAKLSKFQQLLLTLMRLRLDLKNQDLAYRFGVKVATVTRTVHRIISIMFTTLVPTAVFWPSRTELRKNLPAAVRQTHPDCAVILDCFTVSLEKAVSVDANRQSPTETAEVVRHLSRPTSVSELKYVIGVAPQGVVMFVSRGSPGNVSDKTLVESCGLLCKLLPGDVVLAERDFDIGDLVGARKAELKITNDHSKMFKNDQNPREEASLISEERMNVYRHVGRVVQMVKKRYSISNVTTFDKIVQVACALNNLCISAVPLE</sequence>
<dbReference type="PANTHER" id="PTHR23080">
    <property type="entry name" value="THAP DOMAIN PROTEIN"/>
    <property type="match status" value="1"/>
</dbReference>
<evidence type="ECO:0000256" key="4">
    <source>
        <dbReference type="ARBA" id="ARBA00022833"/>
    </source>
</evidence>
<dbReference type="GeneTree" id="ENSGT00940000164249"/>
<keyword evidence="4" id="KW-0862">Zinc</keyword>
<evidence type="ECO:0000313" key="8">
    <source>
        <dbReference type="Ensembl" id="ENSEEEP00000049603.2"/>
    </source>
</evidence>
<evidence type="ECO:0000256" key="2">
    <source>
        <dbReference type="ARBA" id="ARBA00022723"/>
    </source>
</evidence>
<dbReference type="PANTHER" id="PTHR23080:SF144">
    <property type="entry name" value="SPINDLE AND KINETOCHORE ASSOCIATED COMPLEX SUBUNIT 3"/>
    <property type="match status" value="1"/>
</dbReference>
<proteinExistence type="predicted"/>
<reference evidence="9" key="1">
    <citation type="journal article" date="2014" name="Science">
        <title>Nonhuman genetics. Genomic basis for the convergent evolution of electric organs.</title>
        <authorList>
            <person name="Gallant J.R."/>
            <person name="Traeger L.L."/>
            <person name="Volkening J.D."/>
            <person name="Moffett H."/>
            <person name="Chen P.H."/>
            <person name="Novina C.D."/>
            <person name="Phillips G.N.Jr."/>
            <person name="Anand R."/>
            <person name="Wells G.B."/>
            <person name="Pinch M."/>
            <person name="Guth R."/>
            <person name="Unguez G.A."/>
            <person name="Albert J.S."/>
            <person name="Zakon H.H."/>
            <person name="Samanta M.P."/>
            <person name="Sussman M.R."/>
        </authorList>
    </citation>
    <scope>NUCLEOTIDE SEQUENCE [LARGE SCALE GENOMIC DNA]</scope>
</reference>
<keyword evidence="9" id="KW-1185">Reference proteome</keyword>
<keyword evidence="2" id="KW-0479">Metal-binding</keyword>
<dbReference type="OMA" id="VLETVMW"/>
<reference evidence="8" key="4">
    <citation type="submission" date="2025-08" db="UniProtKB">
        <authorList>
            <consortium name="Ensembl"/>
        </authorList>
    </citation>
    <scope>IDENTIFICATION</scope>
</reference>